<name>A0A1X0QU81_RHIZD</name>
<evidence type="ECO:0000256" key="1">
    <source>
        <dbReference type="SAM" id="Phobius"/>
    </source>
</evidence>
<keyword evidence="1" id="KW-0812">Transmembrane</keyword>
<keyword evidence="1" id="KW-0472">Membrane</keyword>
<evidence type="ECO:0000313" key="2">
    <source>
        <dbReference type="EMBL" id="ORE03334.1"/>
    </source>
</evidence>
<organism evidence="2">
    <name type="scientific">Rhizopus microsporus var. microsporus</name>
    <dbReference type="NCBI Taxonomy" id="86635"/>
    <lineage>
        <taxon>Eukaryota</taxon>
        <taxon>Fungi</taxon>
        <taxon>Fungi incertae sedis</taxon>
        <taxon>Mucoromycota</taxon>
        <taxon>Mucoromycotina</taxon>
        <taxon>Mucoromycetes</taxon>
        <taxon>Mucorales</taxon>
        <taxon>Mucorineae</taxon>
        <taxon>Rhizopodaceae</taxon>
        <taxon>Rhizopus</taxon>
    </lineage>
</organism>
<sequence>MNSEKQYLDLTLSNDRDHLLQTLDSMLEFNIIVEHTTLHINQCHRLIQEIQDAYTIIYQQSIHQKPVSCRKVLARDVQAAERFLHSIRCAVQSLEPSKPWLSDLDVRNRKFKHLIQSYKVLIEMYMAIVLDNQRRFSLFFEEQIKQIQPAIDIEQVFQSTSPPLPVQILLQRGERTNDERIQQWMSTVQDIHKDLQVLANTCKVLSELRNELNIIFERYRRRWPLILHEGDFVYVISDNLDLIEKVPVGLLHKKNCNYKLIAILTIMVILIVFFCVEIILLTN</sequence>
<dbReference type="Proteomes" id="UP000242414">
    <property type="component" value="Unassembled WGS sequence"/>
</dbReference>
<accession>A0A1X0QU81</accession>
<dbReference type="AlphaFoldDB" id="A0A1X0QU81"/>
<dbReference type="VEuPathDB" id="FungiDB:BCV72DRAFT_233157"/>
<dbReference type="Gene3D" id="1.20.58.70">
    <property type="match status" value="1"/>
</dbReference>
<reference evidence="2" key="1">
    <citation type="journal article" date="2016" name="Proc. Natl. Acad. Sci. U.S.A.">
        <title>Lipid metabolic changes in an early divergent fungus govern the establishment of a mutualistic symbiosis with endobacteria.</title>
        <authorList>
            <person name="Lastovetsky O.A."/>
            <person name="Gaspar M.L."/>
            <person name="Mondo S.J."/>
            <person name="LaButti K.M."/>
            <person name="Sandor L."/>
            <person name="Grigoriev I.V."/>
            <person name="Henry S.A."/>
            <person name="Pawlowska T.E."/>
        </authorList>
    </citation>
    <scope>NUCLEOTIDE SEQUENCE [LARGE SCALE GENOMIC DNA]</scope>
    <source>
        <strain evidence="2">ATCC 52814</strain>
    </source>
</reference>
<dbReference type="OrthoDB" id="2236952at2759"/>
<protein>
    <submittedName>
        <fullName evidence="2">Uncharacterized protein</fullName>
    </submittedName>
</protein>
<gene>
    <name evidence="2" type="ORF">BCV72DRAFT_233157</name>
</gene>
<proteinExistence type="predicted"/>
<feature type="transmembrane region" description="Helical" evidence="1">
    <location>
        <begin position="260"/>
        <end position="281"/>
    </location>
</feature>
<keyword evidence="1" id="KW-1133">Transmembrane helix</keyword>
<dbReference type="EMBL" id="KV922007">
    <property type="protein sequence ID" value="ORE03334.1"/>
    <property type="molecule type" value="Genomic_DNA"/>
</dbReference>